<dbReference type="InterPro" id="IPR000182">
    <property type="entry name" value="GNAT_dom"/>
</dbReference>
<accession>A0A7W5GAH2</accession>
<proteinExistence type="predicted"/>
<dbReference type="InterPro" id="IPR016181">
    <property type="entry name" value="Acyl_CoA_acyltransferase"/>
</dbReference>
<evidence type="ECO:0000259" key="1">
    <source>
        <dbReference type="PROSITE" id="PS51186"/>
    </source>
</evidence>
<dbReference type="EMBL" id="JACHXW010000007">
    <property type="protein sequence ID" value="MBB3152755.1"/>
    <property type="molecule type" value="Genomic_DNA"/>
</dbReference>
<dbReference type="Gene3D" id="3.40.630.30">
    <property type="match status" value="1"/>
</dbReference>
<dbReference type="SUPFAM" id="SSF55729">
    <property type="entry name" value="Acyl-CoA N-acyltransferases (Nat)"/>
    <property type="match status" value="1"/>
</dbReference>
<organism evidence="2 3">
    <name type="scientific">Paenibacillus endophyticus</name>
    <dbReference type="NCBI Taxonomy" id="1294268"/>
    <lineage>
        <taxon>Bacteria</taxon>
        <taxon>Bacillati</taxon>
        <taxon>Bacillota</taxon>
        <taxon>Bacilli</taxon>
        <taxon>Bacillales</taxon>
        <taxon>Paenibacillaceae</taxon>
        <taxon>Paenibacillus</taxon>
    </lineage>
</organism>
<name>A0A7W5GAH2_9BACL</name>
<evidence type="ECO:0000313" key="2">
    <source>
        <dbReference type="EMBL" id="MBB3152755.1"/>
    </source>
</evidence>
<dbReference type="AlphaFoldDB" id="A0A7W5GAH2"/>
<dbReference type="RefSeq" id="WP_183563013.1">
    <property type="nucleotide sequence ID" value="NZ_CBCSLB010000006.1"/>
</dbReference>
<dbReference type="GO" id="GO:0016747">
    <property type="term" value="F:acyltransferase activity, transferring groups other than amino-acyl groups"/>
    <property type="evidence" value="ECO:0007669"/>
    <property type="project" value="InterPro"/>
</dbReference>
<dbReference type="PROSITE" id="PS51186">
    <property type="entry name" value="GNAT"/>
    <property type="match status" value="1"/>
</dbReference>
<gene>
    <name evidence="2" type="ORF">FHS16_002812</name>
</gene>
<dbReference type="Proteomes" id="UP000518605">
    <property type="component" value="Unassembled WGS sequence"/>
</dbReference>
<sequence length="269" mass="30084">MLEKLQADDCVLNQFPFMRDELQYNLIHLITAIEGATALKTPDGRMLFAGSPGHNAWLWLSEDVTDEHRIMLMKELVGYHQGMDLPGICGAPPTAELFAKLYSEINSLQYHSYMKMQTYSCPKVIKPVKVKGKLVQATRQHVELVAEFMAGFSEDAYGASVIPASQLPAAEGMVMRGNLYFWTVDELPVSMANIAHRSPRHGRINTVYTPPVLRKNGYASAVVAGLCKILEEEDREPMLYADTKNPNANKVYKNIGFVESGPIAEIRFM</sequence>
<keyword evidence="3" id="KW-1185">Reference proteome</keyword>
<evidence type="ECO:0000313" key="3">
    <source>
        <dbReference type="Proteomes" id="UP000518605"/>
    </source>
</evidence>
<dbReference type="Pfam" id="PF08445">
    <property type="entry name" value="FR47"/>
    <property type="match status" value="1"/>
</dbReference>
<dbReference type="InterPro" id="IPR013653">
    <property type="entry name" value="GCN5-like_dom"/>
</dbReference>
<comment type="caution">
    <text evidence="2">The sequence shown here is derived from an EMBL/GenBank/DDBJ whole genome shotgun (WGS) entry which is preliminary data.</text>
</comment>
<feature type="domain" description="N-acetyltransferase" evidence="1">
    <location>
        <begin position="132"/>
        <end position="269"/>
    </location>
</feature>
<reference evidence="2 3" key="1">
    <citation type="submission" date="2020-08" db="EMBL/GenBank/DDBJ databases">
        <title>Genomic Encyclopedia of Type Strains, Phase III (KMG-III): the genomes of soil and plant-associated and newly described type strains.</title>
        <authorList>
            <person name="Whitman W."/>
        </authorList>
    </citation>
    <scope>NUCLEOTIDE SEQUENCE [LARGE SCALE GENOMIC DNA]</scope>
    <source>
        <strain evidence="2 3">CECT 8234</strain>
    </source>
</reference>
<protein>
    <recommendedName>
        <fullName evidence="1">N-acetyltransferase domain-containing protein</fullName>
    </recommendedName>
</protein>